<dbReference type="SMART" id="SM01091">
    <property type="entry name" value="CorC_HlyC"/>
    <property type="match status" value="1"/>
</dbReference>
<proteinExistence type="predicted"/>
<dbReference type="InterPro" id="IPR046342">
    <property type="entry name" value="CBS_dom_sf"/>
</dbReference>
<dbReference type="PANTHER" id="PTHR22777:SF17">
    <property type="entry name" value="UPF0053 PROTEIN SLL0260"/>
    <property type="match status" value="1"/>
</dbReference>
<comment type="subcellular location">
    <subcellularLocation>
        <location evidence="1">Membrane</location>
        <topology evidence="1">Multi-pass membrane protein</topology>
    </subcellularLocation>
</comment>
<feature type="transmembrane region" description="Helical" evidence="9">
    <location>
        <begin position="124"/>
        <end position="142"/>
    </location>
</feature>
<dbReference type="CDD" id="cd04590">
    <property type="entry name" value="CBS_pair_CorC_HlyC_assoc"/>
    <property type="match status" value="1"/>
</dbReference>
<evidence type="ECO:0000259" key="11">
    <source>
        <dbReference type="PROSITE" id="PS51846"/>
    </source>
</evidence>
<evidence type="ECO:0000313" key="12">
    <source>
        <dbReference type="EMBL" id="SEV84454.1"/>
    </source>
</evidence>
<dbReference type="RefSeq" id="WP_091914388.1">
    <property type="nucleotide sequence ID" value="NZ_FOIQ01000001.1"/>
</dbReference>
<keyword evidence="2 8" id="KW-0812">Transmembrane</keyword>
<evidence type="ECO:0000313" key="13">
    <source>
        <dbReference type="Proteomes" id="UP000199373"/>
    </source>
</evidence>
<dbReference type="FunFam" id="3.10.580.10:FF:000002">
    <property type="entry name" value="Magnesium/cobalt efflux protein CorC"/>
    <property type="match status" value="1"/>
</dbReference>
<dbReference type="InterPro" id="IPR000644">
    <property type="entry name" value="CBS_dom"/>
</dbReference>
<dbReference type="Pfam" id="PF03471">
    <property type="entry name" value="CorC_HlyC"/>
    <property type="match status" value="1"/>
</dbReference>
<evidence type="ECO:0000259" key="10">
    <source>
        <dbReference type="PROSITE" id="PS51371"/>
    </source>
</evidence>
<protein>
    <submittedName>
        <fullName evidence="12">Hemolysin, contains CBS domains</fullName>
    </submittedName>
</protein>
<evidence type="ECO:0000256" key="7">
    <source>
        <dbReference type="PROSITE-ProRule" id="PRU00703"/>
    </source>
</evidence>
<evidence type="ECO:0000256" key="3">
    <source>
        <dbReference type="ARBA" id="ARBA00022737"/>
    </source>
</evidence>
<dbReference type="EMBL" id="FOIQ01000001">
    <property type="protein sequence ID" value="SEV84454.1"/>
    <property type="molecule type" value="Genomic_DNA"/>
</dbReference>
<dbReference type="Pfam" id="PF01595">
    <property type="entry name" value="CNNM"/>
    <property type="match status" value="1"/>
</dbReference>
<dbReference type="InterPro" id="IPR036318">
    <property type="entry name" value="FAD-bd_PCMH-like_sf"/>
</dbReference>
<keyword evidence="5 7" id="KW-0129">CBS domain</keyword>
<keyword evidence="4 8" id="KW-1133">Transmembrane helix</keyword>
<dbReference type="SUPFAM" id="SSF56176">
    <property type="entry name" value="FAD-binding/transporter-associated domain-like"/>
    <property type="match status" value="1"/>
</dbReference>
<dbReference type="Pfam" id="PF00571">
    <property type="entry name" value="CBS"/>
    <property type="match status" value="2"/>
</dbReference>
<evidence type="ECO:0000256" key="5">
    <source>
        <dbReference type="ARBA" id="ARBA00023122"/>
    </source>
</evidence>
<keyword evidence="3" id="KW-0677">Repeat</keyword>
<dbReference type="GO" id="GO:0005886">
    <property type="term" value="C:plasma membrane"/>
    <property type="evidence" value="ECO:0007669"/>
    <property type="project" value="TreeGrafter"/>
</dbReference>
<evidence type="ECO:0000256" key="9">
    <source>
        <dbReference type="SAM" id="Phobius"/>
    </source>
</evidence>
<accession>A0A1I0M908</accession>
<dbReference type="SUPFAM" id="SSF54631">
    <property type="entry name" value="CBS-domain pair"/>
    <property type="match status" value="1"/>
</dbReference>
<evidence type="ECO:0000256" key="2">
    <source>
        <dbReference type="ARBA" id="ARBA00022692"/>
    </source>
</evidence>
<organism evidence="12 13">
    <name type="scientific">Prevotella aff. ruminicola Tc2-24</name>
    <dbReference type="NCBI Taxonomy" id="81582"/>
    <lineage>
        <taxon>Bacteria</taxon>
        <taxon>Pseudomonadati</taxon>
        <taxon>Bacteroidota</taxon>
        <taxon>Bacteroidia</taxon>
        <taxon>Bacteroidales</taxon>
        <taxon>Prevotellaceae</taxon>
        <taxon>Prevotella</taxon>
    </lineage>
</organism>
<feature type="domain" description="CBS" evidence="10">
    <location>
        <begin position="214"/>
        <end position="278"/>
    </location>
</feature>
<dbReference type="InterPro" id="IPR044751">
    <property type="entry name" value="Ion_transp-like_CBS"/>
</dbReference>
<evidence type="ECO:0000256" key="6">
    <source>
        <dbReference type="ARBA" id="ARBA00023136"/>
    </source>
</evidence>
<dbReference type="InterPro" id="IPR005170">
    <property type="entry name" value="Transptr-assoc_dom"/>
</dbReference>
<dbReference type="GO" id="GO:0050660">
    <property type="term" value="F:flavin adenine dinucleotide binding"/>
    <property type="evidence" value="ECO:0007669"/>
    <property type="project" value="InterPro"/>
</dbReference>
<keyword evidence="13" id="KW-1185">Reference proteome</keyword>
<dbReference type="InterPro" id="IPR002550">
    <property type="entry name" value="CNNM"/>
</dbReference>
<dbReference type="PROSITE" id="PS51371">
    <property type="entry name" value="CBS"/>
    <property type="match status" value="2"/>
</dbReference>
<dbReference type="InterPro" id="IPR016169">
    <property type="entry name" value="FAD-bd_PCMH_sub2"/>
</dbReference>
<dbReference type="AlphaFoldDB" id="A0A1I0M908"/>
<keyword evidence="6 8" id="KW-0472">Membrane</keyword>
<evidence type="ECO:0000256" key="4">
    <source>
        <dbReference type="ARBA" id="ARBA00022989"/>
    </source>
</evidence>
<dbReference type="Proteomes" id="UP000199373">
    <property type="component" value="Unassembled WGS sequence"/>
</dbReference>
<dbReference type="Gene3D" id="3.10.580.10">
    <property type="entry name" value="CBS-domain"/>
    <property type="match status" value="1"/>
</dbReference>
<sequence length="430" mass="48404">MTVLLISLIISMLLSAFFSGMEIAFVSSNRLLAEMDREKNGLSQKALAVFYQHPNNFVSTMLVGNNIALVIYGILFARLFDATLFAPLSDGLRVMADTLLSTVVVLFTGEFLPKTIFKNNPNTLLTVFAIPAYVCYVILYPISRLATLLAKGLLRLFGIRMSRQDAEHEFTKVDLDYLVQTSIDSAGNEDEIGEEVRIFQNALDFSETKVRDCMVPRTEIDAVEDTATLETLRQIFIESGHSKIIVYHEDIDHIIGYVHSSDLFRLDAVAVADKSLTSLRGQLSIRELNFVPETMLASKLMKLLMQMKRSLAIVVDEFGGTSGLVSLEDLMEEITGEIEDEHDTDSALEAKQLGPDEYILSARLEIERVNELYDLDLPESDDYMTLGGLILHEYQSFPKLNEVVRVGRYEFKILKNTATKIELVRLKVME</sequence>
<feature type="domain" description="CNNM transmembrane" evidence="11">
    <location>
        <begin position="1"/>
        <end position="196"/>
    </location>
</feature>
<dbReference type="Gene3D" id="3.30.465.10">
    <property type="match status" value="1"/>
</dbReference>
<evidence type="ECO:0000256" key="1">
    <source>
        <dbReference type="ARBA" id="ARBA00004141"/>
    </source>
</evidence>
<reference evidence="12 13" key="1">
    <citation type="submission" date="2016-10" db="EMBL/GenBank/DDBJ databases">
        <authorList>
            <person name="de Groot N.N."/>
        </authorList>
    </citation>
    <scope>NUCLEOTIDE SEQUENCE [LARGE SCALE GENOMIC DNA]</scope>
    <source>
        <strain evidence="12 13">TC2-24</strain>
    </source>
</reference>
<feature type="transmembrane region" description="Helical" evidence="9">
    <location>
        <begin position="92"/>
        <end position="112"/>
    </location>
</feature>
<evidence type="ECO:0000256" key="8">
    <source>
        <dbReference type="PROSITE-ProRule" id="PRU01193"/>
    </source>
</evidence>
<gene>
    <name evidence="12" type="ORF">SAMN04487850_0413</name>
</gene>
<dbReference type="PROSITE" id="PS51846">
    <property type="entry name" value="CNNM"/>
    <property type="match status" value="1"/>
</dbReference>
<feature type="transmembrane region" description="Helical" evidence="9">
    <location>
        <begin position="57"/>
        <end position="80"/>
    </location>
</feature>
<name>A0A1I0M908_9BACT</name>
<feature type="domain" description="CBS" evidence="10">
    <location>
        <begin position="284"/>
        <end position="341"/>
    </location>
</feature>
<dbReference type="PANTHER" id="PTHR22777">
    <property type="entry name" value="HEMOLYSIN-RELATED"/>
    <property type="match status" value="1"/>
</dbReference>